<keyword evidence="7" id="KW-0811">Translocation</keyword>
<comment type="caution">
    <text evidence="9">The sequence shown here is derived from an EMBL/GenBank/DDBJ whole genome shotgun (WGS) entry which is preliminary data.</text>
</comment>
<dbReference type="InterPro" id="IPR003849">
    <property type="entry name" value="Preprotein_translocase_YajC"/>
</dbReference>
<keyword evidence="6" id="KW-1133">Transmembrane helix</keyword>
<organism evidence="9">
    <name type="scientific">marine sediment metagenome</name>
    <dbReference type="NCBI Taxonomy" id="412755"/>
    <lineage>
        <taxon>unclassified sequences</taxon>
        <taxon>metagenomes</taxon>
        <taxon>ecological metagenomes</taxon>
    </lineage>
</organism>
<dbReference type="PANTHER" id="PTHR33909:SF1">
    <property type="entry name" value="SEC TRANSLOCON ACCESSORY COMPLEX SUBUNIT YAJC"/>
    <property type="match status" value="1"/>
</dbReference>
<keyword evidence="4" id="KW-0812">Transmembrane</keyword>
<dbReference type="GO" id="GO:0015031">
    <property type="term" value="P:protein transport"/>
    <property type="evidence" value="ECO:0007669"/>
    <property type="project" value="UniProtKB-KW"/>
</dbReference>
<evidence type="ECO:0000256" key="5">
    <source>
        <dbReference type="ARBA" id="ARBA00022927"/>
    </source>
</evidence>
<dbReference type="Pfam" id="PF02699">
    <property type="entry name" value="YajC"/>
    <property type="match status" value="1"/>
</dbReference>
<evidence type="ECO:0000256" key="3">
    <source>
        <dbReference type="ARBA" id="ARBA00022475"/>
    </source>
</evidence>
<name>X0URX7_9ZZZZ</name>
<comment type="subcellular location">
    <subcellularLocation>
        <location evidence="1">Cell membrane</location>
        <topology evidence="1">Single-pass membrane protein</topology>
    </subcellularLocation>
</comment>
<proteinExistence type="predicted"/>
<gene>
    <name evidence="9" type="ORF">S01H1_24141</name>
</gene>
<dbReference type="GO" id="GO:0005886">
    <property type="term" value="C:plasma membrane"/>
    <property type="evidence" value="ECO:0007669"/>
    <property type="project" value="UniProtKB-SubCell"/>
</dbReference>
<dbReference type="NCBIfam" id="TIGR00739">
    <property type="entry name" value="yajC"/>
    <property type="match status" value="1"/>
</dbReference>
<dbReference type="SMART" id="SM01323">
    <property type="entry name" value="YajC"/>
    <property type="match status" value="1"/>
</dbReference>
<evidence type="ECO:0000313" key="9">
    <source>
        <dbReference type="EMBL" id="GAF91250.1"/>
    </source>
</evidence>
<evidence type="ECO:0000256" key="8">
    <source>
        <dbReference type="ARBA" id="ARBA00023136"/>
    </source>
</evidence>
<protein>
    <recommendedName>
        <fullName evidence="10">Preprotein translocase subunit YajC</fullName>
    </recommendedName>
</protein>
<evidence type="ECO:0008006" key="10">
    <source>
        <dbReference type="Google" id="ProtNLM"/>
    </source>
</evidence>
<dbReference type="AlphaFoldDB" id="X0URX7"/>
<keyword evidence="8" id="KW-0472">Membrane</keyword>
<dbReference type="PANTHER" id="PTHR33909">
    <property type="entry name" value="SEC TRANSLOCON ACCESSORY COMPLEX SUBUNIT YAJC"/>
    <property type="match status" value="1"/>
</dbReference>
<sequence>MIFGVIYFLMIRPQRKKQKEHEQLVEELQRGDRVVTAGGIHGVVESLSEDSVVIKIESGATMRVTRGSVVSKREK</sequence>
<evidence type="ECO:0000256" key="2">
    <source>
        <dbReference type="ARBA" id="ARBA00022448"/>
    </source>
</evidence>
<keyword evidence="5" id="KW-0653">Protein transport</keyword>
<keyword evidence="3" id="KW-1003">Cell membrane</keyword>
<reference evidence="9" key="1">
    <citation type="journal article" date="2014" name="Front. Microbiol.">
        <title>High frequency of phylogenetically diverse reductive dehalogenase-homologous genes in deep subseafloor sedimentary metagenomes.</title>
        <authorList>
            <person name="Kawai M."/>
            <person name="Futagami T."/>
            <person name="Toyoda A."/>
            <person name="Takaki Y."/>
            <person name="Nishi S."/>
            <person name="Hori S."/>
            <person name="Arai W."/>
            <person name="Tsubouchi T."/>
            <person name="Morono Y."/>
            <person name="Uchiyama I."/>
            <person name="Ito T."/>
            <person name="Fujiyama A."/>
            <person name="Inagaki F."/>
            <person name="Takami H."/>
        </authorList>
    </citation>
    <scope>NUCLEOTIDE SEQUENCE</scope>
    <source>
        <strain evidence="9">Expedition CK06-06</strain>
    </source>
</reference>
<evidence type="ECO:0000256" key="1">
    <source>
        <dbReference type="ARBA" id="ARBA00004162"/>
    </source>
</evidence>
<evidence type="ECO:0000256" key="7">
    <source>
        <dbReference type="ARBA" id="ARBA00023010"/>
    </source>
</evidence>
<dbReference type="EMBL" id="BARS01014220">
    <property type="protein sequence ID" value="GAF91250.1"/>
    <property type="molecule type" value="Genomic_DNA"/>
</dbReference>
<keyword evidence="2" id="KW-0813">Transport</keyword>
<evidence type="ECO:0000256" key="4">
    <source>
        <dbReference type="ARBA" id="ARBA00022692"/>
    </source>
</evidence>
<evidence type="ECO:0000256" key="6">
    <source>
        <dbReference type="ARBA" id="ARBA00022989"/>
    </source>
</evidence>
<accession>X0URX7</accession>